<dbReference type="InterPro" id="IPR046529">
    <property type="entry name" value="DUF6594"/>
</dbReference>
<dbReference type="Pfam" id="PF20237">
    <property type="entry name" value="DUF6594"/>
    <property type="match status" value="1"/>
</dbReference>
<dbReference type="AlphaFoldDB" id="A0A9P9KU22"/>
<feature type="domain" description="DUF6594" evidence="3">
    <location>
        <begin position="35"/>
        <end position="282"/>
    </location>
</feature>
<feature type="coiled-coil region" evidence="1">
    <location>
        <begin position="62"/>
        <end position="124"/>
    </location>
</feature>
<keyword evidence="2" id="KW-0472">Membrane</keyword>
<name>A0A9P9KU22_FUSSL</name>
<protein>
    <recommendedName>
        <fullName evidence="3">DUF6594 domain-containing protein</fullName>
    </recommendedName>
</protein>
<dbReference type="PANTHER" id="PTHR34502">
    <property type="entry name" value="DUF6594 DOMAIN-CONTAINING PROTEIN-RELATED"/>
    <property type="match status" value="1"/>
</dbReference>
<proteinExistence type="predicted"/>
<keyword evidence="2" id="KW-0812">Transmembrane</keyword>
<comment type="caution">
    <text evidence="4">The sequence shown here is derived from an EMBL/GenBank/DDBJ whole genome shotgun (WGS) entry which is preliminary data.</text>
</comment>
<feature type="transmembrane region" description="Helical" evidence="2">
    <location>
        <begin position="246"/>
        <end position="264"/>
    </location>
</feature>
<organism evidence="4 5">
    <name type="scientific">Fusarium solani</name>
    <name type="common">Filamentous fungus</name>
    <dbReference type="NCBI Taxonomy" id="169388"/>
    <lineage>
        <taxon>Eukaryota</taxon>
        <taxon>Fungi</taxon>
        <taxon>Dikarya</taxon>
        <taxon>Ascomycota</taxon>
        <taxon>Pezizomycotina</taxon>
        <taxon>Sordariomycetes</taxon>
        <taxon>Hypocreomycetidae</taxon>
        <taxon>Hypocreales</taxon>
        <taxon>Nectriaceae</taxon>
        <taxon>Fusarium</taxon>
        <taxon>Fusarium solani species complex</taxon>
    </lineage>
</organism>
<dbReference type="EMBL" id="JAGTJS010000005">
    <property type="protein sequence ID" value="KAH7268467.1"/>
    <property type="molecule type" value="Genomic_DNA"/>
</dbReference>
<keyword evidence="5" id="KW-1185">Reference proteome</keyword>
<evidence type="ECO:0000259" key="3">
    <source>
        <dbReference type="Pfam" id="PF20237"/>
    </source>
</evidence>
<dbReference type="PANTHER" id="PTHR34502:SF5">
    <property type="entry name" value="DUF6594 DOMAIN-CONTAINING PROTEIN"/>
    <property type="match status" value="1"/>
</dbReference>
<evidence type="ECO:0000256" key="2">
    <source>
        <dbReference type="SAM" id="Phobius"/>
    </source>
</evidence>
<accession>A0A9P9KU22</accession>
<dbReference type="OrthoDB" id="5341582at2759"/>
<keyword evidence="2" id="KW-1133">Transmembrane helix</keyword>
<evidence type="ECO:0000313" key="5">
    <source>
        <dbReference type="Proteomes" id="UP000736672"/>
    </source>
</evidence>
<evidence type="ECO:0000256" key="1">
    <source>
        <dbReference type="SAM" id="Coils"/>
    </source>
</evidence>
<dbReference type="Proteomes" id="UP000736672">
    <property type="component" value="Unassembled WGS sequence"/>
</dbReference>
<reference evidence="4" key="1">
    <citation type="journal article" date="2021" name="Nat. Commun.">
        <title>Genetic determinants of endophytism in the Arabidopsis root mycobiome.</title>
        <authorList>
            <person name="Mesny F."/>
            <person name="Miyauchi S."/>
            <person name="Thiergart T."/>
            <person name="Pickel B."/>
            <person name="Atanasova L."/>
            <person name="Karlsson M."/>
            <person name="Huettel B."/>
            <person name="Barry K.W."/>
            <person name="Haridas S."/>
            <person name="Chen C."/>
            <person name="Bauer D."/>
            <person name="Andreopoulos W."/>
            <person name="Pangilinan J."/>
            <person name="LaButti K."/>
            <person name="Riley R."/>
            <person name="Lipzen A."/>
            <person name="Clum A."/>
            <person name="Drula E."/>
            <person name="Henrissat B."/>
            <person name="Kohler A."/>
            <person name="Grigoriev I.V."/>
            <person name="Martin F.M."/>
            <person name="Hacquard S."/>
        </authorList>
    </citation>
    <scope>NUCLEOTIDE SEQUENCE</scope>
    <source>
        <strain evidence="4">FSSC 5 MPI-SDFR-AT-0091</strain>
    </source>
</reference>
<keyword evidence="1" id="KW-0175">Coiled coil</keyword>
<gene>
    <name evidence="4" type="ORF">B0J15DRAFT_486728</name>
</gene>
<feature type="transmembrane region" description="Helical" evidence="2">
    <location>
        <begin position="271"/>
        <end position="291"/>
    </location>
</feature>
<sequence>MIPSRSCLPILPIWDASSNKAQVAGPQIEDYKPGYPRLTALVSSYDRFFICRRFDMLRSRLLLLKQDQIAILEEKLKQIDESEPCPLFLGKSRIDNNQSRKSVLADVDARLAEYDQLVERTQKALSLNTAGQRDVDSLQNWLRGTGCVDRQEIRFLEHRNELSSLALTNDSAMIKFEVWVEDKLIRFSDRFRQSRYRSASSDPNVHIYSGPVIRRIARALMLLLITLLLMMPIVICNLVGTNAGRILVVIFSTISYLAILAELTNTRTVELIVAGTTYATVLIVFVSGSVMDG</sequence>
<feature type="transmembrane region" description="Helical" evidence="2">
    <location>
        <begin position="219"/>
        <end position="240"/>
    </location>
</feature>
<evidence type="ECO:0000313" key="4">
    <source>
        <dbReference type="EMBL" id="KAH7268467.1"/>
    </source>
</evidence>